<dbReference type="Gene3D" id="2.130.10.10">
    <property type="entry name" value="YVTN repeat-like/Quinoprotein amine dehydrogenase"/>
    <property type="match status" value="1"/>
</dbReference>
<dbReference type="SUPFAM" id="SSF110296">
    <property type="entry name" value="Oligoxyloglucan reducing end-specific cellobiohydrolase"/>
    <property type="match status" value="1"/>
</dbReference>
<proteinExistence type="predicted"/>
<name>A0A926ZFL7_9CYAN</name>
<dbReference type="Proteomes" id="UP000641646">
    <property type="component" value="Unassembled WGS sequence"/>
</dbReference>
<dbReference type="GO" id="GO:0010411">
    <property type="term" value="P:xyloglucan metabolic process"/>
    <property type="evidence" value="ECO:0007669"/>
    <property type="project" value="TreeGrafter"/>
</dbReference>
<dbReference type="EMBL" id="JACJPW010000018">
    <property type="protein sequence ID" value="MBD2181268.1"/>
    <property type="molecule type" value="Genomic_DNA"/>
</dbReference>
<reference evidence="1" key="2">
    <citation type="submission" date="2020-08" db="EMBL/GenBank/DDBJ databases">
        <authorList>
            <person name="Chen M."/>
            <person name="Teng W."/>
            <person name="Zhao L."/>
            <person name="Hu C."/>
            <person name="Zhou Y."/>
            <person name="Han B."/>
            <person name="Song L."/>
            <person name="Shu W."/>
        </authorList>
    </citation>
    <scope>NUCLEOTIDE SEQUENCE</scope>
    <source>
        <strain evidence="1">FACHB-1375</strain>
    </source>
</reference>
<dbReference type="RefSeq" id="WP_190464034.1">
    <property type="nucleotide sequence ID" value="NZ_JACJPW010000018.1"/>
</dbReference>
<dbReference type="PANTHER" id="PTHR43739">
    <property type="entry name" value="XYLOGLUCANASE (EUROFUNG)"/>
    <property type="match status" value="1"/>
</dbReference>
<sequence>MSVVLVGTEGGVFQLDNSSHDIREEAGSPSVSFLASAGATVFAFSREGAIWVRSKQNNWQKVNEKPVKEEVWSFAADPAKSGRLYLGVSPAMLYLSDDGGESWREVESIRGIPGYETWTFPPPPHIPHVRYISPDPQVAGGVYIAVEEGGIYHSIDGCQTWKSLNEGLYWDVHTVIPTLNSLRLYATTGKGFHRSSDGGLHWQYSMNGLDRKYTVSCVTMPTQPQKVFAAAAAGPPPTWSRGANVGIYRSYDGGENWVQLQESLPEQFDRMVLLTIDNAGDIWAASGDKVFSSSDDGESWQLVAKDLPNVRSLAIYTNLQANS</sequence>
<reference evidence="1" key="1">
    <citation type="journal article" date="2015" name="ISME J.">
        <title>Draft Genome Sequence of Streptomyces incarnatus NRRL8089, which Produces the Nucleoside Antibiotic Sinefungin.</title>
        <authorList>
            <person name="Oshima K."/>
            <person name="Hattori M."/>
            <person name="Shimizu H."/>
            <person name="Fukuda K."/>
            <person name="Nemoto M."/>
            <person name="Inagaki K."/>
            <person name="Tamura T."/>
        </authorList>
    </citation>
    <scope>NUCLEOTIDE SEQUENCE</scope>
    <source>
        <strain evidence="1">FACHB-1375</strain>
    </source>
</reference>
<dbReference type="InterPro" id="IPR015943">
    <property type="entry name" value="WD40/YVTN_repeat-like_dom_sf"/>
</dbReference>
<gene>
    <name evidence="1" type="ORF">H6G03_09150</name>
</gene>
<organism evidence="1 2">
    <name type="scientific">Aerosakkonema funiforme FACHB-1375</name>
    <dbReference type="NCBI Taxonomy" id="2949571"/>
    <lineage>
        <taxon>Bacteria</taxon>
        <taxon>Bacillati</taxon>
        <taxon>Cyanobacteriota</taxon>
        <taxon>Cyanophyceae</taxon>
        <taxon>Oscillatoriophycideae</taxon>
        <taxon>Aerosakkonematales</taxon>
        <taxon>Aerosakkonemataceae</taxon>
        <taxon>Aerosakkonema</taxon>
    </lineage>
</organism>
<dbReference type="InterPro" id="IPR052025">
    <property type="entry name" value="Xyloglucanase_GH74"/>
</dbReference>
<comment type="caution">
    <text evidence="1">The sequence shown here is derived from an EMBL/GenBank/DDBJ whole genome shotgun (WGS) entry which is preliminary data.</text>
</comment>
<protein>
    <submittedName>
        <fullName evidence="1">Exo-alpha-sialidase</fullName>
    </submittedName>
</protein>
<keyword evidence="2" id="KW-1185">Reference proteome</keyword>
<evidence type="ECO:0000313" key="1">
    <source>
        <dbReference type="EMBL" id="MBD2181268.1"/>
    </source>
</evidence>
<dbReference type="PANTHER" id="PTHR43739:SF5">
    <property type="entry name" value="EXO-ALPHA-SIALIDASE"/>
    <property type="match status" value="1"/>
</dbReference>
<dbReference type="AlphaFoldDB" id="A0A926ZFL7"/>
<accession>A0A926ZFL7</accession>
<evidence type="ECO:0000313" key="2">
    <source>
        <dbReference type="Proteomes" id="UP000641646"/>
    </source>
</evidence>